<sequence length="51" mass="5449">MVLLAVGACSKKTVSFNSKPEQLGLATLTPDSLTSSSDTTKARRWIPSAWP</sequence>
<protein>
    <submittedName>
        <fullName evidence="2">Uncharacterized protein</fullName>
    </submittedName>
</protein>
<name>A0ABY4FCQ7_9BACT</name>
<evidence type="ECO:0000256" key="1">
    <source>
        <dbReference type="SAM" id="MobiDB-lite"/>
    </source>
</evidence>
<dbReference type="Proteomes" id="UP000831785">
    <property type="component" value="Chromosome"/>
</dbReference>
<proteinExistence type="predicted"/>
<keyword evidence="3" id="KW-1185">Reference proteome</keyword>
<dbReference type="EMBL" id="CP095049">
    <property type="protein sequence ID" value="UOQ54443.1"/>
    <property type="molecule type" value="Genomic_DNA"/>
</dbReference>
<reference evidence="2 3" key="1">
    <citation type="submission" date="2022-04" db="EMBL/GenBank/DDBJ databases">
        <title>Hymenobacter sp. isolated from the air.</title>
        <authorList>
            <person name="Won M."/>
            <person name="Lee C.-M."/>
            <person name="Woen H.-Y."/>
            <person name="Kwon S.-W."/>
        </authorList>
    </citation>
    <scope>NUCLEOTIDE SEQUENCE [LARGE SCALE GENOMIC DNA]</scope>
    <source>
        <strain evidence="3">5116 S-27</strain>
    </source>
</reference>
<feature type="region of interest" description="Disordered" evidence="1">
    <location>
        <begin position="28"/>
        <end position="51"/>
    </location>
</feature>
<evidence type="ECO:0000313" key="3">
    <source>
        <dbReference type="Proteomes" id="UP000831785"/>
    </source>
</evidence>
<dbReference type="RefSeq" id="WP_244721345.1">
    <property type="nucleotide sequence ID" value="NZ_CP095049.1"/>
</dbReference>
<gene>
    <name evidence="2" type="ORF">MUN80_06695</name>
</gene>
<accession>A0ABY4FCQ7</accession>
<evidence type="ECO:0000313" key="2">
    <source>
        <dbReference type="EMBL" id="UOQ54443.1"/>
    </source>
</evidence>
<organism evidence="2 3">
    <name type="scientific">Hymenobacter cellulosivorans</name>
    <dbReference type="NCBI Taxonomy" id="2932249"/>
    <lineage>
        <taxon>Bacteria</taxon>
        <taxon>Pseudomonadati</taxon>
        <taxon>Bacteroidota</taxon>
        <taxon>Cytophagia</taxon>
        <taxon>Cytophagales</taxon>
        <taxon>Hymenobacteraceae</taxon>
        <taxon>Hymenobacter</taxon>
    </lineage>
</organism>
<feature type="compositionally biased region" description="Low complexity" evidence="1">
    <location>
        <begin position="28"/>
        <end position="39"/>
    </location>
</feature>